<name>V5AXL4_TRYCR</name>
<evidence type="ECO:0000256" key="1">
    <source>
        <dbReference type="SAM" id="MobiDB-lite"/>
    </source>
</evidence>
<protein>
    <submittedName>
        <fullName evidence="2">Uncharacterized protein</fullName>
    </submittedName>
</protein>
<feature type="region of interest" description="Disordered" evidence="1">
    <location>
        <begin position="143"/>
        <end position="172"/>
    </location>
</feature>
<organism evidence="2 3">
    <name type="scientific">Trypanosoma cruzi Dm28c</name>
    <dbReference type="NCBI Taxonomy" id="1416333"/>
    <lineage>
        <taxon>Eukaryota</taxon>
        <taxon>Discoba</taxon>
        <taxon>Euglenozoa</taxon>
        <taxon>Kinetoplastea</taxon>
        <taxon>Metakinetoplastina</taxon>
        <taxon>Trypanosomatida</taxon>
        <taxon>Trypanosomatidae</taxon>
        <taxon>Trypanosoma</taxon>
        <taxon>Schizotrypanum</taxon>
    </lineage>
</organism>
<feature type="compositionally biased region" description="Basic residues" evidence="1">
    <location>
        <begin position="156"/>
        <end position="165"/>
    </location>
</feature>
<reference evidence="2 3" key="1">
    <citation type="journal article" date="2014" name="Genome Announc.">
        <title>Trypanosoma cruzi Clone Dm28c Draft Genome Sequence.</title>
        <authorList>
            <person name="Grisard E.C."/>
            <person name="Teixeira S.M."/>
            <person name="de Almeida L.G."/>
            <person name="Stoco P.H."/>
            <person name="Gerber A.L."/>
            <person name="Talavera-Lopez C."/>
            <person name="Lima O.C."/>
            <person name="Andersson B."/>
            <person name="de Vasconcelos A.T."/>
        </authorList>
    </citation>
    <scope>NUCLEOTIDE SEQUENCE [LARGE SCALE GENOMIC DNA]</scope>
    <source>
        <strain evidence="2 3">Dm28c</strain>
    </source>
</reference>
<feature type="compositionally biased region" description="Polar residues" evidence="1">
    <location>
        <begin position="143"/>
        <end position="152"/>
    </location>
</feature>
<feature type="compositionally biased region" description="Polar residues" evidence="1">
    <location>
        <begin position="193"/>
        <end position="202"/>
    </location>
</feature>
<feature type="compositionally biased region" description="Basic and acidic residues" evidence="1">
    <location>
        <begin position="225"/>
        <end position="235"/>
    </location>
</feature>
<sequence length="342" mass="37074">MLKVVPSELQFGAVAVNDVPVYCRFSVVNTDPMVSLSVQFTATTVPAVIRFQLWDEMLLLDDDEIDSGGAQKDRQKRGTLSLFYSALFEGISVIDRLLLGPLESREVVAIFHADPVQFSTVMVQAPPAMVSGVIQLTAASLPSAVTSSPSDTDANRKHHHQHKNSNSHGSGSSSFAMFNSSLHLVDEKKECNPQANKISPRSTPRGASKTEMSSRGDAAVNGSRTKSDAGGRHDPQTSSLSLLFSRSPTVAAVRSETVTLPFSASVFLSLLTVSRSELRTTMAPGKTHLMDFTVTNASSLPLPFVIRSQTIPQKNVEFPFTRKISLKSQRLVALFGSIDMHQ</sequence>
<gene>
    <name evidence="2" type="ORF">TCDM_06058</name>
</gene>
<dbReference type="VEuPathDB" id="TriTrypDB:TCDM_06058"/>
<proteinExistence type="predicted"/>
<dbReference type="PANTHER" id="PTHR39211">
    <property type="entry name" value="CHROMOSOME 7, WHOLE GENOME SHOTGUN SEQUENCE"/>
    <property type="match status" value="1"/>
</dbReference>
<dbReference type="EMBL" id="AYLP01000062">
    <property type="protein sequence ID" value="ESS65560.1"/>
    <property type="molecule type" value="Genomic_DNA"/>
</dbReference>
<accession>V5AXL4</accession>
<evidence type="ECO:0000313" key="3">
    <source>
        <dbReference type="Proteomes" id="UP000017861"/>
    </source>
</evidence>
<feature type="region of interest" description="Disordered" evidence="1">
    <location>
        <begin position="191"/>
        <end position="240"/>
    </location>
</feature>
<dbReference type="Proteomes" id="UP000017861">
    <property type="component" value="Unassembled WGS sequence"/>
</dbReference>
<comment type="caution">
    <text evidence="2">The sequence shown here is derived from an EMBL/GenBank/DDBJ whole genome shotgun (WGS) entry which is preliminary data.</text>
</comment>
<dbReference type="PANTHER" id="PTHR39211:SF1">
    <property type="entry name" value="ABNORMAL SPINDLE-LIKE MICROCEPHALY-ASSOCIATED PROTEIN ASH DOMAIN-CONTAINING PROTEIN"/>
    <property type="match status" value="1"/>
</dbReference>
<dbReference type="AlphaFoldDB" id="V5AXL4"/>
<evidence type="ECO:0000313" key="2">
    <source>
        <dbReference type="EMBL" id="ESS65560.1"/>
    </source>
</evidence>